<feature type="transmembrane region" description="Helical" evidence="1">
    <location>
        <begin position="81"/>
        <end position="97"/>
    </location>
</feature>
<comment type="caution">
    <text evidence="3">The sequence shown here is derived from an EMBL/GenBank/DDBJ whole genome shotgun (WGS) entry which is preliminary data.</text>
</comment>
<evidence type="ECO:0000256" key="2">
    <source>
        <dbReference type="SAM" id="SignalP"/>
    </source>
</evidence>
<protein>
    <submittedName>
        <fullName evidence="3">Uncharacterized protein</fullName>
    </submittedName>
</protein>
<sequence length="138" mass="14311">MEMKKIACAILFAAASVSAVMADEVAAPAPSPASGASASLPIVGSLVGASLASFIAFSSVASLVLLALVCSRITVLAFDDALAPLPAMATCFLFGFVCRCACIRISSDAIQEIESVVHNLENLSKNKGLKLLEVEHWR</sequence>
<proteinExistence type="predicted"/>
<feature type="signal peptide" evidence="2">
    <location>
        <begin position="1"/>
        <end position="22"/>
    </location>
</feature>
<gene>
    <name evidence="3" type="ORF">POTOM_032902</name>
</gene>
<keyword evidence="1" id="KW-0812">Transmembrane</keyword>
<dbReference type="Proteomes" id="UP000886885">
    <property type="component" value="Chromosome 9A"/>
</dbReference>
<name>A0A8X7Z115_POPTO</name>
<keyword evidence="4" id="KW-1185">Reference proteome</keyword>
<evidence type="ECO:0000313" key="3">
    <source>
        <dbReference type="EMBL" id="KAG6762403.1"/>
    </source>
</evidence>
<accession>A0A8X7Z115</accession>
<evidence type="ECO:0000256" key="1">
    <source>
        <dbReference type="SAM" id="Phobius"/>
    </source>
</evidence>
<dbReference type="PANTHER" id="PTHR34672:SF14">
    <property type="entry name" value="ARABINOGALACTAN PROTEIN 40"/>
    <property type="match status" value="1"/>
</dbReference>
<dbReference type="OrthoDB" id="844272at2759"/>
<dbReference type="PANTHER" id="PTHR34672">
    <property type="entry name" value="POLLEN-SPECIFIC ARABINOGALACTA PROTEIN BAN102"/>
    <property type="match status" value="1"/>
</dbReference>
<dbReference type="AlphaFoldDB" id="A0A8X7Z115"/>
<evidence type="ECO:0000313" key="4">
    <source>
        <dbReference type="Proteomes" id="UP000886885"/>
    </source>
</evidence>
<dbReference type="InterPro" id="IPR044702">
    <property type="entry name" value="AGP23/40"/>
</dbReference>
<keyword evidence="1" id="KW-1133">Transmembrane helix</keyword>
<keyword evidence="1" id="KW-0472">Membrane</keyword>
<dbReference type="EMBL" id="JAAWWB010000017">
    <property type="protein sequence ID" value="KAG6762403.1"/>
    <property type="molecule type" value="Genomic_DNA"/>
</dbReference>
<organism evidence="3 4">
    <name type="scientific">Populus tomentosa</name>
    <name type="common">Chinese white poplar</name>
    <dbReference type="NCBI Taxonomy" id="118781"/>
    <lineage>
        <taxon>Eukaryota</taxon>
        <taxon>Viridiplantae</taxon>
        <taxon>Streptophyta</taxon>
        <taxon>Embryophyta</taxon>
        <taxon>Tracheophyta</taxon>
        <taxon>Spermatophyta</taxon>
        <taxon>Magnoliopsida</taxon>
        <taxon>eudicotyledons</taxon>
        <taxon>Gunneridae</taxon>
        <taxon>Pentapetalae</taxon>
        <taxon>rosids</taxon>
        <taxon>fabids</taxon>
        <taxon>Malpighiales</taxon>
        <taxon>Salicaceae</taxon>
        <taxon>Saliceae</taxon>
        <taxon>Populus</taxon>
    </lineage>
</organism>
<reference evidence="3" key="1">
    <citation type="journal article" date="2020" name="bioRxiv">
        <title>Hybrid origin of Populus tomentosa Carr. identified through genome sequencing and phylogenomic analysis.</title>
        <authorList>
            <person name="An X."/>
            <person name="Gao K."/>
            <person name="Chen Z."/>
            <person name="Li J."/>
            <person name="Yang X."/>
            <person name="Yang X."/>
            <person name="Zhou J."/>
            <person name="Guo T."/>
            <person name="Zhao T."/>
            <person name="Huang S."/>
            <person name="Miao D."/>
            <person name="Khan W.U."/>
            <person name="Rao P."/>
            <person name="Ye M."/>
            <person name="Lei B."/>
            <person name="Liao W."/>
            <person name="Wang J."/>
            <person name="Ji L."/>
            <person name="Li Y."/>
            <person name="Guo B."/>
            <person name="Mustafa N.S."/>
            <person name="Li S."/>
            <person name="Yun Q."/>
            <person name="Keller S.R."/>
            <person name="Mao J."/>
            <person name="Zhang R."/>
            <person name="Strauss S.H."/>
        </authorList>
    </citation>
    <scope>NUCLEOTIDE SEQUENCE</scope>
    <source>
        <strain evidence="3">GM15</strain>
        <tissue evidence="3">Leaf</tissue>
    </source>
</reference>
<keyword evidence="2" id="KW-0732">Signal</keyword>
<feature type="chain" id="PRO_5036449252" evidence="2">
    <location>
        <begin position="23"/>
        <end position="138"/>
    </location>
</feature>
<feature type="transmembrane region" description="Helical" evidence="1">
    <location>
        <begin position="46"/>
        <end position="69"/>
    </location>
</feature>